<evidence type="ECO:0000313" key="1">
    <source>
        <dbReference type="EMBL" id="MCS0657014.1"/>
    </source>
</evidence>
<sequence length="525" mass="57176">MSEVLAPVKYAPTTTPRETFVQADRSLTEGVLVYRPEDNSFIALYPDEWLACRADGYAKKTAIDELQAANRDVTANSLALHDLLQQPNPPKAALDEARRQLDVALDILAKKSEAAKKHVEPIVNQKSDPNKIVELLPLTLKRIEGRTATPIYVSAEHLKRALADKRVYMVEGPAEHKKGAKQKLFDGTKLNADELRKRMLSKVQDKAKFSKKWKWAPKDEEHFGGILTDWAKVMGAEATEFLQRGQREIVEGIVGSESADPDNPYRKIDVKSVAQLFRWTAGAGSELNFSPLQGASNDLRDLNWFQRFKRMAKAAQFGLKANGEGSFAVGEARVDTVLYLPHAAGWHLDTTIAEQLFDLGYFRLRGDLSLFALAGASVVLETGVSITVTGDKQGIKGTPKGQGGVKTRQGAKGEAKIFAGLKEGVGLSGALQWLNPEGLVPSVPKKVDLNKAIAAYVDVAEVNGDVSLIEGLAAKGGFECDYRDGYFVIAAKGSRCLGLGCEVNIAAKVGAKQISAFLMCIAHQM</sequence>
<name>A0ABT2CSQ9_9BURK</name>
<evidence type="ECO:0000313" key="2">
    <source>
        <dbReference type="Proteomes" id="UP001204621"/>
    </source>
</evidence>
<dbReference type="RefSeq" id="WP_258810181.1">
    <property type="nucleotide sequence ID" value="NZ_JANUGU010000001.1"/>
</dbReference>
<accession>A0ABT2CSQ9</accession>
<proteinExistence type="predicted"/>
<keyword evidence="2" id="KW-1185">Reference proteome</keyword>
<dbReference type="Proteomes" id="UP001204621">
    <property type="component" value="Unassembled WGS sequence"/>
</dbReference>
<gene>
    <name evidence="1" type="ORF">NX778_02930</name>
</gene>
<dbReference type="EMBL" id="JANUGU010000001">
    <property type="protein sequence ID" value="MCS0657014.1"/>
    <property type="molecule type" value="Genomic_DNA"/>
</dbReference>
<protein>
    <submittedName>
        <fullName evidence="1">Uncharacterized protein</fullName>
    </submittedName>
</protein>
<organism evidence="1 2">
    <name type="scientific">Massilia terrae</name>
    <dbReference type="NCBI Taxonomy" id="1811224"/>
    <lineage>
        <taxon>Bacteria</taxon>
        <taxon>Pseudomonadati</taxon>
        <taxon>Pseudomonadota</taxon>
        <taxon>Betaproteobacteria</taxon>
        <taxon>Burkholderiales</taxon>
        <taxon>Oxalobacteraceae</taxon>
        <taxon>Telluria group</taxon>
        <taxon>Massilia</taxon>
    </lineage>
</organism>
<reference evidence="1 2" key="1">
    <citation type="submission" date="2022-08" db="EMBL/GenBank/DDBJ databases">
        <title>Reclassification of Massilia species as members of the genera Telluria, Duganella, Pseudoduganella, Mokoshia gen. nov. and Zemynaea gen. nov. using orthogonal and non-orthogonal genome-based approaches.</title>
        <authorList>
            <person name="Bowman J.P."/>
        </authorList>
    </citation>
    <scope>NUCLEOTIDE SEQUENCE [LARGE SCALE GENOMIC DNA]</scope>
    <source>
        <strain evidence="1 2">JCM 31606</strain>
    </source>
</reference>
<comment type="caution">
    <text evidence="1">The sequence shown here is derived from an EMBL/GenBank/DDBJ whole genome shotgun (WGS) entry which is preliminary data.</text>
</comment>